<feature type="compositionally biased region" description="Basic residues" evidence="1">
    <location>
        <begin position="212"/>
        <end position="224"/>
    </location>
</feature>
<dbReference type="Proteomes" id="UP000237631">
    <property type="component" value="Unassembled WGS sequence"/>
</dbReference>
<dbReference type="PANTHER" id="PTHR22306">
    <property type="entry name" value="CHROMOSOME 7 OPEN READING FRAME 50"/>
    <property type="match status" value="1"/>
</dbReference>
<comment type="caution">
    <text evidence="3">The sequence shown here is derived from an EMBL/GenBank/DDBJ whole genome shotgun (WGS) entry which is preliminary data.</text>
</comment>
<dbReference type="AlphaFoldDB" id="A0A2S6BZR8"/>
<name>A0A2S6BZR8_9PEZI</name>
<keyword evidence="4" id="KW-1185">Reference proteome</keyword>
<evidence type="ECO:0000256" key="1">
    <source>
        <dbReference type="SAM" id="MobiDB-lite"/>
    </source>
</evidence>
<feature type="compositionally biased region" description="Polar residues" evidence="1">
    <location>
        <begin position="386"/>
        <end position="437"/>
    </location>
</feature>
<feature type="compositionally biased region" description="Low complexity" evidence="1">
    <location>
        <begin position="455"/>
        <end position="466"/>
    </location>
</feature>
<dbReference type="PANTHER" id="PTHR22306:SF2">
    <property type="entry name" value="CHROMOSOME 7 OPEN READING FRAME 50"/>
    <property type="match status" value="1"/>
</dbReference>
<evidence type="ECO:0000313" key="4">
    <source>
        <dbReference type="Proteomes" id="UP000237631"/>
    </source>
</evidence>
<gene>
    <name evidence="3" type="ORF">CBER1_11079</name>
</gene>
<reference evidence="4" key="1">
    <citation type="journal article" date="2017" name="bioRxiv">
        <title>Conservation of a gene cluster reveals novel cercosporin biosynthetic mechanisms and extends production to the genus Colletotrichum.</title>
        <authorList>
            <person name="de Jonge R."/>
            <person name="Ebert M.K."/>
            <person name="Huitt-Roehl C.R."/>
            <person name="Pal P."/>
            <person name="Suttle J.C."/>
            <person name="Spanner R.E."/>
            <person name="Neubauer J.D."/>
            <person name="Jurick W.M.II."/>
            <person name="Stott K.A."/>
            <person name="Secor G.A."/>
            <person name="Thomma B.P.H.J."/>
            <person name="Van de Peer Y."/>
            <person name="Townsend C.A."/>
            <person name="Bolton M.D."/>
        </authorList>
    </citation>
    <scope>NUCLEOTIDE SEQUENCE [LARGE SCALE GENOMIC DNA]</scope>
    <source>
        <strain evidence="4">CBS538.71</strain>
    </source>
</reference>
<dbReference type="InterPro" id="IPR019327">
    <property type="entry name" value="WKF"/>
</dbReference>
<feature type="compositionally biased region" description="Polar residues" evidence="1">
    <location>
        <begin position="200"/>
        <end position="209"/>
    </location>
</feature>
<sequence>MASSAQAETARVPAWKRLGLKLKYAKDNPAQAEAGDQNASSPSVTKSIAPSHAPAAPPVNNQKRALEFNHDPTPAKRTKVEKTKSSGQQKPFPGSAPKTKTAGQQVWEEEDRSSLPGPKGVFKAPGQAAKRIVFGDDEDSAQQAQDPPTPPQEPRPTTSRKSVSFTPDTKQEDSFSAQNLFKAWSSGENPAESAVKESTEQPASPSATARQPKPKKAEKAKKKAKEGADPRTAEPAETGEVPSYLKYLEQFANDKSNWKFSKNRQNDLFKHLFDINRIPSKYNSSLVEYISTTQGQARRRLAEQSEEILKAIWVGENENADQMSLDSPAERRLAYYEALQASINRYQESGSGRMQYGDEQLREILREHERGKRAELFLKEALSNELVTDKSSTPSSNTSTGFSATSTTIPRATRVVENQKTAPGQFTTTEVTLNHGNGDTGAKRKRKRKSRTDVSSSSESDSSSSDDSSDSSSDESDSPAPKKRKPSPTKELPPLFDTAVLDKKFGKPATYTPIQSKRIEAGKGQARRSKAIDVSSDEDSDSD</sequence>
<feature type="compositionally biased region" description="Acidic residues" evidence="1">
    <location>
        <begin position="467"/>
        <end position="477"/>
    </location>
</feature>
<feature type="domain" description="WKF" evidence="2">
    <location>
        <begin position="246"/>
        <end position="308"/>
    </location>
</feature>
<feature type="compositionally biased region" description="Polar residues" evidence="1">
    <location>
        <begin position="37"/>
        <end position="48"/>
    </location>
</feature>
<feature type="compositionally biased region" description="Basic and acidic residues" evidence="1">
    <location>
        <begin position="225"/>
        <end position="234"/>
    </location>
</feature>
<feature type="region of interest" description="Disordered" evidence="1">
    <location>
        <begin position="28"/>
        <end position="240"/>
    </location>
</feature>
<dbReference type="EMBL" id="PNEN01001633">
    <property type="protein sequence ID" value="PPJ52951.1"/>
    <property type="molecule type" value="Genomic_DNA"/>
</dbReference>
<dbReference type="Pfam" id="PF10180">
    <property type="entry name" value="WKF"/>
    <property type="match status" value="1"/>
</dbReference>
<protein>
    <recommendedName>
        <fullName evidence="2">WKF domain-containing protein</fullName>
    </recommendedName>
</protein>
<accession>A0A2S6BZR8</accession>
<feature type="region of interest" description="Disordered" evidence="1">
    <location>
        <begin position="386"/>
        <end position="543"/>
    </location>
</feature>
<feature type="compositionally biased region" description="Basic and acidic residues" evidence="1">
    <location>
        <begin position="64"/>
        <end position="84"/>
    </location>
</feature>
<organism evidence="3 4">
    <name type="scientific">Cercospora berteroae</name>
    <dbReference type="NCBI Taxonomy" id="357750"/>
    <lineage>
        <taxon>Eukaryota</taxon>
        <taxon>Fungi</taxon>
        <taxon>Dikarya</taxon>
        <taxon>Ascomycota</taxon>
        <taxon>Pezizomycotina</taxon>
        <taxon>Dothideomycetes</taxon>
        <taxon>Dothideomycetidae</taxon>
        <taxon>Mycosphaerellales</taxon>
        <taxon>Mycosphaerellaceae</taxon>
        <taxon>Cercospora</taxon>
    </lineage>
</organism>
<proteinExistence type="predicted"/>
<evidence type="ECO:0000313" key="3">
    <source>
        <dbReference type="EMBL" id="PPJ52951.1"/>
    </source>
</evidence>
<dbReference type="STRING" id="357750.A0A2S6BZR8"/>
<feature type="compositionally biased region" description="Polar residues" evidence="1">
    <location>
        <begin position="161"/>
        <end position="179"/>
    </location>
</feature>
<dbReference type="OrthoDB" id="10261563at2759"/>
<evidence type="ECO:0000259" key="2">
    <source>
        <dbReference type="Pfam" id="PF10180"/>
    </source>
</evidence>